<feature type="repeat" description="ANK" evidence="3">
    <location>
        <begin position="158"/>
        <end position="190"/>
    </location>
</feature>
<dbReference type="Pfam" id="PF00023">
    <property type="entry name" value="Ank"/>
    <property type="match status" value="1"/>
</dbReference>
<feature type="repeat" description="ANK" evidence="3">
    <location>
        <begin position="195"/>
        <end position="227"/>
    </location>
</feature>
<feature type="repeat" description="ANK" evidence="3">
    <location>
        <begin position="228"/>
        <end position="260"/>
    </location>
</feature>
<evidence type="ECO:0000256" key="1">
    <source>
        <dbReference type="ARBA" id="ARBA00022737"/>
    </source>
</evidence>
<dbReference type="Gene3D" id="1.25.40.20">
    <property type="entry name" value="Ankyrin repeat-containing domain"/>
    <property type="match status" value="4"/>
</dbReference>
<dbReference type="SUPFAM" id="SSF158235">
    <property type="entry name" value="SOCS box-like"/>
    <property type="match status" value="1"/>
</dbReference>
<dbReference type="PROSITE" id="PS50297">
    <property type="entry name" value="ANK_REP_REGION"/>
    <property type="match status" value="7"/>
</dbReference>
<dbReference type="OrthoDB" id="20872at2759"/>
<dbReference type="PROSITE" id="PS50088">
    <property type="entry name" value="ANK_REPEAT"/>
    <property type="match status" value="7"/>
</dbReference>
<dbReference type="CDD" id="cd03716">
    <property type="entry name" value="SOCS_ASB_like"/>
    <property type="match status" value="1"/>
</dbReference>
<feature type="domain" description="SOCS box" evidence="4">
    <location>
        <begin position="358"/>
        <end position="401"/>
    </location>
</feature>
<protein>
    <recommendedName>
        <fullName evidence="4">SOCS box domain-containing protein</fullName>
    </recommendedName>
</protein>
<reference evidence="5" key="1">
    <citation type="submission" date="2022-11" db="UniProtKB">
        <authorList>
            <consortium name="EnsemblMetazoa"/>
        </authorList>
    </citation>
    <scope>IDENTIFICATION</scope>
</reference>
<dbReference type="InterPro" id="IPR001496">
    <property type="entry name" value="SOCS_box"/>
</dbReference>
<dbReference type="GO" id="GO:0031436">
    <property type="term" value="C:BRCA1-BARD1 complex"/>
    <property type="evidence" value="ECO:0007669"/>
    <property type="project" value="TreeGrafter"/>
</dbReference>
<feature type="repeat" description="ANK" evidence="3">
    <location>
        <begin position="261"/>
        <end position="293"/>
    </location>
</feature>
<organism evidence="5 6">
    <name type="scientific">Exaiptasia diaphana</name>
    <name type="common">Tropical sea anemone</name>
    <name type="synonym">Aiptasia pulchella</name>
    <dbReference type="NCBI Taxonomy" id="2652724"/>
    <lineage>
        <taxon>Eukaryota</taxon>
        <taxon>Metazoa</taxon>
        <taxon>Cnidaria</taxon>
        <taxon>Anthozoa</taxon>
        <taxon>Hexacorallia</taxon>
        <taxon>Actiniaria</taxon>
        <taxon>Aiptasiidae</taxon>
        <taxon>Exaiptasia</taxon>
    </lineage>
</organism>
<dbReference type="GO" id="GO:0035556">
    <property type="term" value="P:intracellular signal transduction"/>
    <property type="evidence" value="ECO:0007669"/>
    <property type="project" value="InterPro"/>
</dbReference>
<dbReference type="PROSITE" id="PS50225">
    <property type="entry name" value="SOCS"/>
    <property type="match status" value="1"/>
</dbReference>
<evidence type="ECO:0000313" key="6">
    <source>
        <dbReference type="Proteomes" id="UP000887567"/>
    </source>
</evidence>
<evidence type="ECO:0000256" key="2">
    <source>
        <dbReference type="ARBA" id="ARBA00023043"/>
    </source>
</evidence>
<dbReference type="GeneID" id="110244345"/>
<dbReference type="GO" id="GO:0070531">
    <property type="term" value="C:BRCA1-A complex"/>
    <property type="evidence" value="ECO:0007669"/>
    <property type="project" value="TreeGrafter"/>
</dbReference>
<dbReference type="KEGG" id="epa:110244345"/>
<dbReference type="SUPFAM" id="SSF48403">
    <property type="entry name" value="Ankyrin repeat"/>
    <property type="match status" value="1"/>
</dbReference>
<feature type="repeat" description="ANK" evidence="3">
    <location>
        <begin position="95"/>
        <end position="127"/>
    </location>
</feature>
<evidence type="ECO:0000256" key="3">
    <source>
        <dbReference type="PROSITE-ProRule" id="PRU00023"/>
    </source>
</evidence>
<evidence type="ECO:0000313" key="5">
    <source>
        <dbReference type="EnsemblMetazoa" id="XP_020906208.1"/>
    </source>
</evidence>
<accession>A0A913XLH2</accession>
<name>A0A913XLH2_EXADI</name>
<dbReference type="PANTHER" id="PTHR24171:SF9">
    <property type="entry name" value="ANKYRIN REPEAT DOMAIN-CONTAINING PROTEIN 39"/>
    <property type="match status" value="1"/>
</dbReference>
<dbReference type="InterPro" id="IPR002110">
    <property type="entry name" value="Ankyrin_rpt"/>
</dbReference>
<dbReference type="PRINTS" id="PR01415">
    <property type="entry name" value="ANKYRIN"/>
</dbReference>
<dbReference type="RefSeq" id="XP_020906208.1">
    <property type="nucleotide sequence ID" value="XM_021050549.2"/>
</dbReference>
<dbReference type="Pfam" id="PF12796">
    <property type="entry name" value="Ank_2"/>
    <property type="match status" value="2"/>
</dbReference>
<evidence type="ECO:0000259" key="4">
    <source>
        <dbReference type="PROSITE" id="PS50225"/>
    </source>
</evidence>
<dbReference type="InterPro" id="IPR036770">
    <property type="entry name" value="Ankyrin_rpt-contain_sf"/>
</dbReference>
<sequence>MEGQQYDNFIANYTGRRPAPLSALDKFLNCLRDGDLVTAKKLFTEKKFNPNASAPNRTGHAPGIAAIHIATREGHLDCVEFLVENGADVNLTEARRKTPLHFAAGGGHLELVKFLVKHKAALDLIDKFGRTPIVWATSAQHIDVVKELLEAGASISQGNWHPLHEACKNGNLQIAKTLISAGAPVNTPSEFKGCKPWSPLHIATREGNLDCVNMLIDAGADVQAKNAGGHTSLHEAAYRGFTGIVKRLLQENANSNSQNNQKRTPLHEACAQGKVSCALCLLDAGSKPNSQDMIFETPLHLALRARHPPPTAIALMTVLLQYGASPSLIGNNDETPFDILIDTSQTECLEMLEDALENPRTLKQMCKVLIRRKLKFSLGNKVNRLPLPLPVQYYLTDDDIEDDLRGE</sequence>
<keyword evidence="6" id="KW-1185">Reference proteome</keyword>
<feature type="repeat" description="ANK" evidence="3">
    <location>
        <begin position="62"/>
        <end position="94"/>
    </location>
</feature>
<dbReference type="AlphaFoldDB" id="A0A913XLH2"/>
<keyword evidence="2 3" id="KW-0040">ANK repeat</keyword>
<dbReference type="Proteomes" id="UP000887567">
    <property type="component" value="Unplaced"/>
</dbReference>
<dbReference type="Pfam" id="PF07525">
    <property type="entry name" value="SOCS_box"/>
    <property type="match status" value="1"/>
</dbReference>
<feature type="repeat" description="ANK" evidence="3">
    <location>
        <begin position="128"/>
        <end position="160"/>
    </location>
</feature>
<proteinExistence type="predicted"/>
<dbReference type="EnsemblMetazoa" id="XM_021050549.2">
    <property type="protein sequence ID" value="XP_020906208.1"/>
    <property type="gene ID" value="LOC110244345"/>
</dbReference>
<dbReference type="SMART" id="SM00969">
    <property type="entry name" value="SOCS_box"/>
    <property type="match status" value="1"/>
</dbReference>
<dbReference type="SMART" id="SM00248">
    <property type="entry name" value="ANK"/>
    <property type="match status" value="9"/>
</dbReference>
<dbReference type="InterPro" id="IPR036036">
    <property type="entry name" value="SOCS_box-like_dom_sf"/>
</dbReference>
<keyword evidence="1" id="KW-0677">Repeat</keyword>
<dbReference type="GO" id="GO:0004842">
    <property type="term" value="F:ubiquitin-protein transferase activity"/>
    <property type="evidence" value="ECO:0007669"/>
    <property type="project" value="TreeGrafter"/>
</dbReference>
<dbReference type="OMA" id="NWHALHE"/>
<dbReference type="GO" id="GO:0085020">
    <property type="term" value="P:protein K6-linked ubiquitination"/>
    <property type="evidence" value="ECO:0007669"/>
    <property type="project" value="TreeGrafter"/>
</dbReference>
<dbReference type="PANTHER" id="PTHR24171">
    <property type="entry name" value="ANKYRIN REPEAT DOMAIN-CONTAINING PROTEIN 39-RELATED"/>
    <property type="match status" value="1"/>
</dbReference>